<organism evidence="2 3">
    <name type="scientific">Synaphobranchus kaupii</name>
    <name type="common">Kaup's arrowtooth eel</name>
    <dbReference type="NCBI Taxonomy" id="118154"/>
    <lineage>
        <taxon>Eukaryota</taxon>
        <taxon>Metazoa</taxon>
        <taxon>Chordata</taxon>
        <taxon>Craniata</taxon>
        <taxon>Vertebrata</taxon>
        <taxon>Euteleostomi</taxon>
        <taxon>Actinopterygii</taxon>
        <taxon>Neopterygii</taxon>
        <taxon>Teleostei</taxon>
        <taxon>Anguilliformes</taxon>
        <taxon>Synaphobranchidae</taxon>
        <taxon>Synaphobranchus</taxon>
    </lineage>
</organism>
<dbReference type="SUPFAM" id="SSF57302">
    <property type="entry name" value="Snake toxin-like"/>
    <property type="match status" value="1"/>
</dbReference>
<evidence type="ECO:0000313" key="2">
    <source>
        <dbReference type="EMBL" id="KAJ8337195.1"/>
    </source>
</evidence>
<evidence type="ECO:0000313" key="3">
    <source>
        <dbReference type="Proteomes" id="UP001152622"/>
    </source>
</evidence>
<dbReference type="Proteomes" id="UP001152622">
    <property type="component" value="Chromosome 19"/>
</dbReference>
<gene>
    <name evidence="2" type="ORF">SKAU_G00384150</name>
</gene>
<proteinExistence type="predicted"/>
<sequence length="146" mass="16318">MRGRGGRLLSRAPEWWNRKRRSTGDIGIKRRREGRVKKGADTNTGISVIPGRHEAMKVLVFSLALLLILTCGEALECSHCVPSRPGGTCTTTVEKCSRKDDACARAEFLTNPYSHFRRCISMSDCRLLQTNAFIKIRCCDTDLCNA</sequence>
<dbReference type="AlphaFoldDB" id="A0A9Q1EEB8"/>
<dbReference type="InterPro" id="IPR016054">
    <property type="entry name" value="LY6_UPA_recep-like"/>
</dbReference>
<evidence type="ECO:0000259" key="1">
    <source>
        <dbReference type="Pfam" id="PF00021"/>
    </source>
</evidence>
<feature type="domain" description="UPAR/Ly6" evidence="1">
    <location>
        <begin position="74"/>
        <end position="146"/>
    </location>
</feature>
<dbReference type="EMBL" id="JAINUF010000019">
    <property type="protein sequence ID" value="KAJ8337195.1"/>
    <property type="molecule type" value="Genomic_DNA"/>
</dbReference>
<dbReference type="CDD" id="cd23611">
    <property type="entry name" value="TFP_LU_ECD_THFP5"/>
    <property type="match status" value="1"/>
</dbReference>
<reference evidence="2" key="1">
    <citation type="journal article" date="2023" name="Science">
        <title>Genome structures resolve the early diversification of teleost fishes.</title>
        <authorList>
            <person name="Parey E."/>
            <person name="Louis A."/>
            <person name="Montfort J."/>
            <person name="Bouchez O."/>
            <person name="Roques C."/>
            <person name="Iampietro C."/>
            <person name="Lluch J."/>
            <person name="Castinel A."/>
            <person name="Donnadieu C."/>
            <person name="Desvignes T."/>
            <person name="Floi Bucao C."/>
            <person name="Jouanno E."/>
            <person name="Wen M."/>
            <person name="Mejri S."/>
            <person name="Dirks R."/>
            <person name="Jansen H."/>
            <person name="Henkel C."/>
            <person name="Chen W.J."/>
            <person name="Zahm M."/>
            <person name="Cabau C."/>
            <person name="Klopp C."/>
            <person name="Thompson A.W."/>
            <person name="Robinson-Rechavi M."/>
            <person name="Braasch I."/>
            <person name="Lecointre G."/>
            <person name="Bobe J."/>
            <person name="Postlethwait J.H."/>
            <person name="Berthelot C."/>
            <person name="Roest Crollius H."/>
            <person name="Guiguen Y."/>
        </authorList>
    </citation>
    <scope>NUCLEOTIDE SEQUENCE</scope>
    <source>
        <strain evidence="2">WJC10195</strain>
    </source>
</reference>
<protein>
    <recommendedName>
        <fullName evidence="1">UPAR/Ly6 domain-containing protein</fullName>
    </recommendedName>
</protein>
<accession>A0A9Q1EEB8</accession>
<comment type="caution">
    <text evidence="2">The sequence shown here is derived from an EMBL/GenBank/DDBJ whole genome shotgun (WGS) entry which is preliminary data.</text>
</comment>
<dbReference type="OrthoDB" id="8846122at2759"/>
<dbReference type="Pfam" id="PF00021">
    <property type="entry name" value="UPAR_LY6"/>
    <property type="match status" value="1"/>
</dbReference>
<keyword evidence="3" id="KW-1185">Reference proteome</keyword>
<dbReference type="Gene3D" id="2.10.60.10">
    <property type="entry name" value="CD59"/>
    <property type="match status" value="1"/>
</dbReference>
<dbReference type="InterPro" id="IPR045860">
    <property type="entry name" value="Snake_toxin-like_sf"/>
</dbReference>
<name>A0A9Q1EEB8_SYNKA</name>